<evidence type="ECO:0000259" key="1">
    <source>
        <dbReference type="PROSITE" id="PS50238"/>
    </source>
</evidence>
<dbReference type="EMBL" id="AOGT01002147">
    <property type="protein sequence ID" value="EMG46091.1"/>
    <property type="molecule type" value="Genomic_DNA"/>
</dbReference>
<reference evidence="2 3" key="1">
    <citation type="submission" date="2013-02" db="EMBL/GenBank/DDBJ databases">
        <title>Genome sequence of Candida maltosa Xu316, a potential industrial strain for xylitol and ethanol production.</title>
        <authorList>
            <person name="Yu J."/>
            <person name="Wang Q."/>
            <person name="Geng X."/>
            <person name="Bao W."/>
            <person name="He P."/>
            <person name="Cai J."/>
        </authorList>
    </citation>
    <scope>NUCLEOTIDE SEQUENCE [LARGE SCALE GENOMIC DNA]</scope>
    <source>
        <strain evidence="3">Xu316</strain>
    </source>
</reference>
<dbReference type="HOGENOM" id="CLU_017277_0_0_1"/>
<name>M3IID8_CANMX</name>
<feature type="domain" description="Rho-GAP" evidence="1">
    <location>
        <begin position="192"/>
        <end position="378"/>
    </location>
</feature>
<evidence type="ECO:0000313" key="2">
    <source>
        <dbReference type="EMBL" id="EMG46091.1"/>
    </source>
</evidence>
<dbReference type="AlphaFoldDB" id="M3IID8"/>
<protein>
    <recommendedName>
        <fullName evidence="1">Rho-GAP domain-containing protein</fullName>
    </recommendedName>
</protein>
<dbReference type="eggNOG" id="KOG4406">
    <property type="taxonomic scope" value="Eukaryota"/>
</dbReference>
<dbReference type="Proteomes" id="UP000011777">
    <property type="component" value="Unassembled WGS sequence"/>
</dbReference>
<keyword evidence="3" id="KW-1185">Reference proteome</keyword>
<dbReference type="InterPro" id="IPR008936">
    <property type="entry name" value="Rho_GTPase_activation_prot"/>
</dbReference>
<dbReference type="CDD" id="cd00159">
    <property type="entry name" value="RhoGAP"/>
    <property type="match status" value="1"/>
</dbReference>
<dbReference type="SMART" id="SM00324">
    <property type="entry name" value="RhoGAP"/>
    <property type="match status" value="1"/>
</dbReference>
<dbReference type="GO" id="GO:0005737">
    <property type="term" value="C:cytoplasm"/>
    <property type="evidence" value="ECO:0007669"/>
    <property type="project" value="TreeGrafter"/>
</dbReference>
<proteinExistence type="predicted"/>
<dbReference type="OMA" id="LIWINDW"/>
<dbReference type="PANTHER" id="PTHR45808">
    <property type="entry name" value="RHO GTPASE-ACTIVATING PROTEIN 68F"/>
    <property type="match status" value="1"/>
</dbReference>
<dbReference type="PROSITE" id="PS50238">
    <property type="entry name" value="RHOGAP"/>
    <property type="match status" value="1"/>
</dbReference>
<dbReference type="SUPFAM" id="SSF48350">
    <property type="entry name" value="GTPase activation domain, GAP"/>
    <property type="match status" value="1"/>
</dbReference>
<dbReference type="STRING" id="1245528.M3IID8"/>
<gene>
    <name evidence="2" type="ORF">G210_3675</name>
</gene>
<dbReference type="InterPro" id="IPR000198">
    <property type="entry name" value="RhoGAP_dom"/>
</dbReference>
<dbReference type="InterPro" id="IPR001251">
    <property type="entry name" value="CRAL-TRIO_dom"/>
</dbReference>
<dbReference type="GO" id="GO:0005096">
    <property type="term" value="F:GTPase activator activity"/>
    <property type="evidence" value="ECO:0007669"/>
    <property type="project" value="TreeGrafter"/>
</dbReference>
<dbReference type="Gene3D" id="3.40.525.10">
    <property type="entry name" value="CRAL-TRIO lipid binding domain"/>
    <property type="match status" value="1"/>
</dbReference>
<evidence type="ECO:0000313" key="3">
    <source>
        <dbReference type="Proteomes" id="UP000011777"/>
    </source>
</evidence>
<dbReference type="InterPro" id="IPR036865">
    <property type="entry name" value="CRAL-TRIO_dom_sf"/>
</dbReference>
<dbReference type="Pfam" id="PF00620">
    <property type="entry name" value="RhoGAP"/>
    <property type="match status" value="1"/>
</dbReference>
<comment type="caution">
    <text evidence="2">The sequence shown here is derived from an EMBL/GenBank/DDBJ whole genome shotgun (WGS) entry which is preliminary data.</text>
</comment>
<dbReference type="Pfam" id="PF13716">
    <property type="entry name" value="CRAL_TRIO_2"/>
    <property type="match status" value="1"/>
</dbReference>
<accession>M3IID8</accession>
<dbReference type="GO" id="GO:0007264">
    <property type="term" value="P:small GTPase-mediated signal transduction"/>
    <property type="evidence" value="ECO:0007669"/>
    <property type="project" value="TreeGrafter"/>
</dbReference>
<sequence>MERIFYKTDLRDPTTNYPIYVFDTSYLPSPDQINYNEFLPIMMNYLPTRPYVLVMFSCGLNKISWIWGIKFLQKFLLDNDEKDLQNLIKIYTIHDSWFIKSITSILYNFHSTKKNLQQLDKLLEAFTFENELMSLIPGKNRDRQTVVIHCKTLSQLSDYLDITALKISLNVYKHDIQISELKLSMRYEPVINSLVTLNINTHPVFHHHLYQIFKIVENHCSKVELIFYKPGNKLKSDILYQCIVRNQLIWINDWDLYSIATVFKRVIAELPFPVIDVTLISLPIKDDVTYTLKIFKNIVSNLKSNTETVNYDQFLFQLLDMFDKIIQNTHITKHTPTTLSKCMSYSLSHEIGSSNNSANVQIITRFFRNLLEFWPEIKKNFKIYDIDQTINGQLQNQPVIKLHDTSSYDLSHDITLDQESNEESEPVETTNILQNLTLNNTHGSQQLKSVDKKPSRKLSDVSNVQIQFPPQKYKFTNTVSRKSSVSFTPKTTATPTPITTPVKKPVIRGRKVSELARLFEERSEGIEILRGMS</sequence>
<dbReference type="OrthoDB" id="410651at2759"/>
<organism evidence="2 3">
    <name type="scientific">Candida maltosa (strain Xu316)</name>
    <name type="common">Yeast</name>
    <dbReference type="NCBI Taxonomy" id="1245528"/>
    <lineage>
        <taxon>Eukaryota</taxon>
        <taxon>Fungi</taxon>
        <taxon>Dikarya</taxon>
        <taxon>Ascomycota</taxon>
        <taxon>Saccharomycotina</taxon>
        <taxon>Pichiomycetes</taxon>
        <taxon>Debaryomycetaceae</taxon>
        <taxon>Candida/Lodderomyces clade</taxon>
        <taxon>Candida</taxon>
    </lineage>
</organism>
<dbReference type="PANTHER" id="PTHR45808:SF2">
    <property type="entry name" value="RHO GTPASE-ACTIVATING PROTEIN 68F"/>
    <property type="match status" value="1"/>
</dbReference>
<dbReference type="Gene3D" id="1.10.555.10">
    <property type="entry name" value="Rho GTPase activation protein"/>
    <property type="match status" value="1"/>
</dbReference>